<accession>A0ABS4AF20</accession>
<protein>
    <submittedName>
        <fullName evidence="3">Transglycosylase SLT domain-containing protein</fullName>
    </submittedName>
</protein>
<keyword evidence="4" id="KW-1185">Reference proteome</keyword>
<dbReference type="SUPFAM" id="SSF53955">
    <property type="entry name" value="Lysozyme-like"/>
    <property type="match status" value="1"/>
</dbReference>
<evidence type="ECO:0000313" key="3">
    <source>
        <dbReference type="EMBL" id="MBP0445414.1"/>
    </source>
</evidence>
<evidence type="ECO:0000313" key="4">
    <source>
        <dbReference type="Proteomes" id="UP000681594"/>
    </source>
</evidence>
<name>A0ABS4AF20_9PROT</name>
<proteinExistence type="inferred from homology"/>
<dbReference type="Proteomes" id="UP000681594">
    <property type="component" value="Unassembled WGS sequence"/>
</dbReference>
<evidence type="ECO:0000259" key="2">
    <source>
        <dbReference type="Pfam" id="PF01464"/>
    </source>
</evidence>
<dbReference type="Pfam" id="PF01464">
    <property type="entry name" value="SLT"/>
    <property type="match status" value="1"/>
</dbReference>
<dbReference type="InterPro" id="IPR008258">
    <property type="entry name" value="Transglycosylase_SLT_dom_1"/>
</dbReference>
<dbReference type="RefSeq" id="WP_209379651.1">
    <property type="nucleotide sequence ID" value="NZ_JAGIZB010000009.1"/>
</dbReference>
<organism evidence="3 4">
    <name type="scientific">Pararoseomonas baculiformis</name>
    <dbReference type="NCBI Taxonomy" id="2820812"/>
    <lineage>
        <taxon>Bacteria</taxon>
        <taxon>Pseudomonadati</taxon>
        <taxon>Pseudomonadota</taxon>
        <taxon>Alphaproteobacteria</taxon>
        <taxon>Acetobacterales</taxon>
        <taxon>Acetobacteraceae</taxon>
        <taxon>Pararoseomonas</taxon>
    </lineage>
</organism>
<dbReference type="Gene3D" id="1.10.530.10">
    <property type="match status" value="1"/>
</dbReference>
<comment type="caution">
    <text evidence="3">The sequence shown here is derived from an EMBL/GenBank/DDBJ whole genome shotgun (WGS) entry which is preliminary data.</text>
</comment>
<reference evidence="3 4" key="1">
    <citation type="submission" date="2021-03" db="EMBL/GenBank/DDBJ databases">
        <authorList>
            <person name="So Y."/>
        </authorList>
    </citation>
    <scope>NUCLEOTIDE SEQUENCE [LARGE SCALE GENOMIC DNA]</scope>
    <source>
        <strain evidence="3 4">SSH11</strain>
    </source>
</reference>
<sequence>MALERAERASGLNADVLRRIADRESRLNPLARNPASSATGLMQFTRDTWLEAVRDFGSRHGLAGYAAVLVTDRDGNISVRDGRVLRRILRLRENPALSAILAAERLKQARPVLETSIGRPARAADLYLVHLLGPTGARRFLAALNESPRRSSVAVVGEASKRNPGVFERGGRALPLGKVYAEVAEMFGPRDTPLAPPVRESTEPVLIATSEN</sequence>
<dbReference type="InterPro" id="IPR023346">
    <property type="entry name" value="Lysozyme-like_dom_sf"/>
</dbReference>
<gene>
    <name evidence="3" type="ORF">J8J14_11545</name>
</gene>
<evidence type="ECO:0000256" key="1">
    <source>
        <dbReference type="ARBA" id="ARBA00009387"/>
    </source>
</evidence>
<comment type="similarity">
    <text evidence="1">Belongs to the virb1 family.</text>
</comment>
<dbReference type="EMBL" id="JAGIZB010000009">
    <property type="protein sequence ID" value="MBP0445414.1"/>
    <property type="molecule type" value="Genomic_DNA"/>
</dbReference>
<feature type="domain" description="Transglycosylase SLT" evidence="2">
    <location>
        <begin position="4"/>
        <end position="51"/>
    </location>
</feature>